<organism evidence="2 3">
    <name type="scientific">Dendrothele bispora (strain CBS 962.96)</name>
    <dbReference type="NCBI Taxonomy" id="1314807"/>
    <lineage>
        <taxon>Eukaryota</taxon>
        <taxon>Fungi</taxon>
        <taxon>Dikarya</taxon>
        <taxon>Basidiomycota</taxon>
        <taxon>Agaricomycotina</taxon>
        <taxon>Agaricomycetes</taxon>
        <taxon>Agaricomycetidae</taxon>
        <taxon>Agaricales</taxon>
        <taxon>Agaricales incertae sedis</taxon>
        <taxon>Dendrothele</taxon>
    </lineage>
</organism>
<feature type="region of interest" description="Disordered" evidence="1">
    <location>
        <begin position="120"/>
        <end position="186"/>
    </location>
</feature>
<evidence type="ECO:0000256" key="1">
    <source>
        <dbReference type="SAM" id="MobiDB-lite"/>
    </source>
</evidence>
<feature type="compositionally biased region" description="Basic residues" evidence="1">
    <location>
        <begin position="147"/>
        <end position="164"/>
    </location>
</feature>
<keyword evidence="3" id="KW-1185">Reference proteome</keyword>
<feature type="compositionally biased region" description="Polar residues" evidence="1">
    <location>
        <begin position="1"/>
        <end position="23"/>
    </location>
</feature>
<feature type="region of interest" description="Disordered" evidence="1">
    <location>
        <begin position="403"/>
        <end position="431"/>
    </location>
</feature>
<feature type="region of interest" description="Disordered" evidence="1">
    <location>
        <begin position="1"/>
        <end position="67"/>
    </location>
</feature>
<accession>A0A4S8LE42</accession>
<name>A0A4S8LE42_DENBC</name>
<protein>
    <submittedName>
        <fullName evidence="2">Uncharacterized protein</fullName>
    </submittedName>
</protein>
<dbReference type="AlphaFoldDB" id="A0A4S8LE42"/>
<feature type="compositionally biased region" description="Polar residues" evidence="1">
    <location>
        <begin position="124"/>
        <end position="133"/>
    </location>
</feature>
<dbReference type="OrthoDB" id="99432at2759"/>
<feature type="compositionally biased region" description="Pro residues" evidence="1">
    <location>
        <begin position="409"/>
        <end position="431"/>
    </location>
</feature>
<reference evidence="2 3" key="1">
    <citation type="journal article" date="2019" name="Nat. Ecol. Evol.">
        <title>Megaphylogeny resolves global patterns of mushroom evolution.</title>
        <authorList>
            <person name="Varga T."/>
            <person name="Krizsan K."/>
            <person name="Foldi C."/>
            <person name="Dima B."/>
            <person name="Sanchez-Garcia M."/>
            <person name="Sanchez-Ramirez S."/>
            <person name="Szollosi G.J."/>
            <person name="Szarkandi J.G."/>
            <person name="Papp V."/>
            <person name="Albert L."/>
            <person name="Andreopoulos W."/>
            <person name="Angelini C."/>
            <person name="Antonin V."/>
            <person name="Barry K.W."/>
            <person name="Bougher N.L."/>
            <person name="Buchanan P."/>
            <person name="Buyck B."/>
            <person name="Bense V."/>
            <person name="Catcheside P."/>
            <person name="Chovatia M."/>
            <person name="Cooper J."/>
            <person name="Damon W."/>
            <person name="Desjardin D."/>
            <person name="Finy P."/>
            <person name="Geml J."/>
            <person name="Haridas S."/>
            <person name="Hughes K."/>
            <person name="Justo A."/>
            <person name="Karasinski D."/>
            <person name="Kautmanova I."/>
            <person name="Kiss B."/>
            <person name="Kocsube S."/>
            <person name="Kotiranta H."/>
            <person name="LaButti K.M."/>
            <person name="Lechner B.E."/>
            <person name="Liimatainen K."/>
            <person name="Lipzen A."/>
            <person name="Lukacs Z."/>
            <person name="Mihaltcheva S."/>
            <person name="Morgado L.N."/>
            <person name="Niskanen T."/>
            <person name="Noordeloos M.E."/>
            <person name="Ohm R.A."/>
            <person name="Ortiz-Santana B."/>
            <person name="Ovrebo C."/>
            <person name="Racz N."/>
            <person name="Riley R."/>
            <person name="Savchenko A."/>
            <person name="Shiryaev A."/>
            <person name="Soop K."/>
            <person name="Spirin V."/>
            <person name="Szebenyi C."/>
            <person name="Tomsovsky M."/>
            <person name="Tulloss R.E."/>
            <person name="Uehling J."/>
            <person name="Grigoriev I.V."/>
            <person name="Vagvolgyi C."/>
            <person name="Papp T."/>
            <person name="Martin F.M."/>
            <person name="Miettinen O."/>
            <person name="Hibbett D.S."/>
            <person name="Nagy L.G."/>
        </authorList>
    </citation>
    <scope>NUCLEOTIDE SEQUENCE [LARGE SCALE GENOMIC DNA]</scope>
    <source>
        <strain evidence="2 3">CBS 962.96</strain>
    </source>
</reference>
<proteinExistence type="predicted"/>
<gene>
    <name evidence="2" type="ORF">K435DRAFT_804915</name>
</gene>
<dbReference type="EMBL" id="ML179486">
    <property type="protein sequence ID" value="THU86668.1"/>
    <property type="molecule type" value="Genomic_DNA"/>
</dbReference>
<sequence>MSSPNQTPNHFNNQEYQPTPSDNGKQHYPELHLPSIQSQQTPIGYFEPPPGLGPVRRNGRPLDGTGDYMQMSTYHDPYQNNNNTFLPHPKATRCNSVLISEAHHLLLHSQTVLVRVSKNEELPPSSSLGTNPQRKPPPTEPASNPKPKAKPVPKPKVKPKALPKKKQDDDEEEEDGEVKKKGRVAGSTKYKNEELSRLVEIVGRQRPLGGKGWAVVIRDYNKWAHENKYQEREDRPLRKKWNEIHPRGHKGPDLPPPYKPMGDFPLLLGSSVELPFPVLGEVPGPALGAWGIPPDVTCHILPFSLAYQLSNVTCSRLRIDLEYTSNYGPIPLLVDLGGIPPPDMKPWGIPPSDIRPWGNSPTRCKTMGKSPMMKDLGGIPPPDMTLLGNSPTRCKTMGNSPTMKDLGGIPPPDMKSWGIPPPDMKSWGIPP</sequence>
<dbReference type="Proteomes" id="UP000297245">
    <property type="component" value="Unassembled WGS sequence"/>
</dbReference>
<evidence type="ECO:0000313" key="2">
    <source>
        <dbReference type="EMBL" id="THU86668.1"/>
    </source>
</evidence>
<evidence type="ECO:0000313" key="3">
    <source>
        <dbReference type="Proteomes" id="UP000297245"/>
    </source>
</evidence>